<evidence type="ECO:0000313" key="4">
    <source>
        <dbReference type="EMBL" id="JAF98637.1"/>
    </source>
</evidence>
<dbReference type="Pfam" id="PF00071">
    <property type="entry name" value="Ras"/>
    <property type="match status" value="1"/>
</dbReference>
<dbReference type="PANTHER" id="PTHR47981">
    <property type="entry name" value="RAB FAMILY"/>
    <property type="match status" value="1"/>
</dbReference>
<dbReference type="PANTHER" id="PTHR47981:SF20">
    <property type="entry name" value="RAS-RELATED PROTEIN RAB-7A"/>
    <property type="match status" value="1"/>
</dbReference>
<dbReference type="SMART" id="SM00174">
    <property type="entry name" value="RHO"/>
    <property type="match status" value="1"/>
</dbReference>
<dbReference type="SMART" id="SM00173">
    <property type="entry name" value="RAS"/>
    <property type="match status" value="1"/>
</dbReference>
<dbReference type="Gene3D" id="3.40.50.300">
    <property type="entry name" value="P-loop containing nucleotide triphosphate hydrolases"/>
    <property type="match status" value="1"/>
</dbReference>
<dbReference type="AlphaFoldDB" id="A0A0A9W1B4"/>
<dbReference type="GO" id="GO:0005525">
    <property type="term" value="F:GTP binding"/>
    <property type="evidence" value="ECO:0007669"/>
    <property type="project" value="UniProtKB-KW"/>
</dbReference>
<evidence type="ECO:0000256" key="1">
    <source>
        <dbReference type="ARBA" id="ARBA00006270"/>
    </source>
</evidence>
<comment type="similarity">
    <text evidence="1">Belongs to the small GTPase superfamily. Rab family.</text>
</comment>
<dbReference type="PROSITE" id="PS51419">
    <property type="entry name" value="RAB"/>
    <property type="match status" value="1"/>
</dbReference>
<keyword evidence="2" id="KW-0547">Nucleotide-binding</keyword>
<dbReference type="GO" id="GO:0003924">
    <property type="term" value="F:GTPase activity"/>
    <property type="evidence" value="ECO:0007669"/>
    <property type="project" value="InterPro"/>
</dbReference>
<accession>A0A0A9W1B4</accession>
<evidence type="ECO:0000313" key="6">
    <source>
        <dbReference type="EMBL" id="JAF98639.1"/>
    </source>
</evidence>
<keyword evidence="3" id="KW-0342">GTP-binding</keyword>
<name>A0A0A9W1B4_LYGHE</name>
<protein>
    <submittedName>
        <fullName evidence="6">Ras-related protein Rab-7a</fullName>
    </submittedName>
</protein>
<evidence type="ECO:0000313" key="5">
    <source>
        <dbReference type="EMBL" id="JAF98638.1"/>
    </source>
</evidence>
<dbReference type="SMART" id="SM00175">
    <property type="entry name" value="RAB"/>
    <property type="match status" value="1"/>
</dbReference>
<dbReference type="NCBIfam" id="TIGR00231">
    <property type="entry name" value="small_GTP"/>
    <property type="match status" value="1"/>
</dbReference>
<dbReference type="FunFam" id="3.40.50.300:FF:001329">
    <property type="entry name" value="Small GTP-binding protein, putative"/>
    <property type="match status" value="1"/>
</dbReference>
<dbReference type="EMBL" id="GBHO01044965">
    <property type="protein sequence ID" value="JAF98638.1"/>
    <property type="molecule type" value="Transcribed_RNA"/>
</dbReference>
<reference evidence="8" key="3">
    <citation type="journal article" date="2016" name="Gigascience">
        <title>De novo construction of an expanded transcriptome assembly for the western tarnished plant bug, Lygus hesperus.</title>
        <authorList>
            <person name="Tassone E.E."/>
            <person name="Geib S.M."/>
            <person name="Hall B."/>
            <person name="Fabrick J.A."/>
            <person name="Brent C.S."/>
            <person name="Hull J.J."/>
        </authorList>
    </citation>
    <scope>NUCLEOTIDE SEQUENCE</scope>
</reference>
<dbReference type="SUPFAM" id="SSF52540">
    <property type="entry name" value="P-loop containing nucleoside triphosphate hydrolases"/>
    <property type="match status" value="1"/>
</dbReference>
<dbReference type="InterPro" id="IPR001806">
    <property type="entry name" value="Small_GTPase"/>
</dbReference>
<reference evidence="6" key="2">
    <citation type="submission" date="2014-07" db="EMBL/GenBank/DDBJ databases">
        <authorList>
            <person name="Hull J."/>
        </authorList>
    </citation>
    <scope>NUCLEOTIDE SEQUENCE</scope>
</reference>
<dbReference type="InterPro" id="IPR005225">
    <property type="entry name" value="Small_GTP-bd"/>
</dbReference>
<evidence type="ECO:0000313" key="8">
    <source>
        <dbReference type="EMBL" id="JAQ16301.1"/>
    </source>
</evidence>
<gene>
    <name evidence="6" type="primary">RAB7A_8</name>
    <name evidence="5" type="synonym">RAB7A_3</name>
    <name evidence="4" type="synonym">RAB7A_4</name>
    <name evidence="7" type="synonym">RAB7A_5</name>
    <name evidence="7" type="ORF">CM83_27584</name>
    <name evidence="4" type="ORF">CM83_27586</name>
    <name evidence="5" type="ORF">CM83_27588</name>
    <name evidence="6" type="ORF">CM83_27590</name>
    <name evidence="8" type="ORF">g.36464</name>
</gene>
<evidence type="ECO:0000313" key="7">
    <source>
        <dbReference type="EMBL" id="JAG02525.1"/>
    </source>
</evidence>
<dbReference type="PRINTS" id="PR00449">
    <property type="entry name" value="RASTRNSFRMNG"/>
</dbReference>
<dbReference type="PROSITE" id="PS51421">
    <property type="entry name" value="RAS"/>
    <property type="match status" value="1"/>
</dbReference>
<dbReference type="PROSITE" id="PS51420">
    <property type="entry name" value="RHO"/>
    <property type="match status" value="1"/>
</dbReference>
<dbReference type="EMBL" id="GBHO01041079">
    <property type="protein sequence ID" value="JAG02525.1"/>
    <property type="molecule type" value="Transcribed_RNA"/>
</dbReference>
<proteinExistence type="inferred from homology"/>
<organism evidence="6">
    <name type="scientific">Lygus hesperus</name>
    <name type="common">Western plant bug</name>
    <dbReference type="NCBI Taxonomy" id="30085"/>
    <lineage>
        <taxon>Eukaryota</taxon>
        <taxon>Metazoa</taxon>
        <taxon>Ecdysozoa</taxon>
        <taxon>Arthropoda</taxon>
        <taxon>Hexapoda</taxon>
        <taxon>Insecta</taxon>
        <taxon>Pterygota</taxon>
        <taxon>Neoptera</taxon>
        <taxon>Paraneoptera</taxon>
        <taxon>Hemiptera</taxon>
        <taxon>Heteroptera</taxon>
        <taxon>Panheteroptera</taxon>
        <taxon>Cimicomorpha</taxon>
        <taxon>Miridae</taxon>
        <taxon>Mirini</taxon>
        <taxon>Lygus</taxon>
    </lineage>
</organism>
<dbReference type="EMBL" id="GDHC01002328">
    <property type="protein sequence ID" value="JAQ16301.1"/>
    <property type="molecule type" value="Transcribed_RNA"/>
</dbReference>
<dbReference type="EMBL" id="GBHO01044966">
    <property type="protein sequence ID" value="JAF98637.1"/>
    <property type="molecule type" value="Transcribed_RNA"/>
</dbReference>
<evidence type="ECO:0000256" key="2">
    <source>
        <dbReference type="ARBA" id="ARBA00022741"/>
    </source>
</evidence>
<reference evidence="6" key="1">
    <citation type="journal article" date="2014" name="PLoS ONE">
        <title>Transcriptome-Based Identification of ABC Transporters in the Western Tarnished Plant Bug Lygus hesperus.</title>
        <authorList>
            <person name="Hull J.J."/>
            <person name="Chaney K."/>
            <person name="Geib S.M."/>
            <person name="Fabrick J.A."/>
            <person name="Brent C.S."/>
            <person name="Walsh D."/>
            <person name="Lavine L.C."/>
        </authorList>
    </citation>
    <scope>NUCLEOTIDE SEQUENCE</scope>
</reference>
<dbReference type="InterPro" id="IPR027417">
    <property type="entry name" value="P-loop_NTPase"/>
</dbReference>
<sequence>MCYVVGRKKKNLVKVVVLGDLNVGKTSLLRRFVNGTSTTSSLTGQRSQPTIGADILVKEVEIIDGTSVTVQIWDTAGQERFCGLSPAYFRGADCCVLVFNVTEPSTFDSVDGWRKAFLKDSNVRYPMIFPFVVVGNKVDKIDGRNNHMDFRKVIQWCQANNGITYFHTSAEDGSRVNDAFQKIVHYAYDYNKTCSNGIVDVISNQESFMLVPETRREKVNNFYKGCC</sequence>
<evidence type="ECO:0000256" key="3">
    <source>
        <dbReference type="ARBA" id="ARBA00023134"/>
    </source>
</evidence>
<dbReference type="EMBL" id="GBHO01044964">
    <property type="protein sequence ID" value="JAF98639.1"/>
    <property type="molecule type" value="Transcribed_RNA"/>
</dbReference>